<protein>
    <recommendedName>
        <fullName evidence="4">Transmembrane protein</fullName>
    </recommendedName>
</protein>
<dbReference type="EMBL" id="LODT01000013">
    <property type="protein sequence ID" value="KYR00952.1"/>
    <property type="molecule type" value="Genomic_DNA"/>
</dbReference>
<dbReference type="Proteomes" id="UP000076078">
    <property type="component" value="Unassembled WGS sequence"/>
</dbReference>
<gene>
    <name evidence="2" type="ORF">DLAC_03017</name>
</gene>
<sequence>MKNISMIISLITLCVLMSMVYTSGLENQDFKISDSIVSACYPSCMKSGQLVQYCQKWVKGDLLNGCTSYIKEGHLPNQSFCTRYCSSLKDYWTQAKKGDKFASNFFQ</sequence>
<organism evidence="2 3">
    <name type="scientific">Tieghemostelium lacteum</name>
    <name type="common">Slime mold</name>
    <name type="synonym">Dictyostelium lacteum</name>
    <dbReference type="NCBI Taxonomy" id="361077"/>
    <lineage>
        <taxon>Eukaryota</taxon>
        <taxon>Amoebozoa</taxon>
        <taxon>Evosea</taxon>
        <taxon>Eumycetozoa</taxon>
        <taxon>Dictyostelia</taxon>
        <taxon>Dictyosteliales</taxon>
        <taxon>Raperosteliaceae</taxon>
        <taxon>Tieghemostelium</taxon>
    </lineage>
</organism>
<proteinExistence type="predicted"/>
<reference evidence="2 3" key="1">
    <citation type="submission" date="2015-12" db="EMBL/GenBank/DDBJ databases">
        <title>Dictyostelia acquired genes for synthesis and detection of signals that induce cell-type specialization by lateral gene transfer from prokaryotes.</title>
        <authorList>
            <person name="Gloeckner G."/>
            <person name="Schaap P."/>
        </authorList>
    </citation>
    <scope>NUCLEOTIDE SEQUENCE [LARGE SCALE GENOMIC DNA]</scope>
    <source>
        <strain evidence="2 3">TK</strain>
    </source>
</reference>
<evidence type="ECO:0000313" key="2">
    <source>
        <dbReference type="EMBL" id="KYR00952.1"/>
    </source>
</evidence>
<dbReference type="AlphaFoldDB" id="A0A152A3U8"/>
<accession>A0A152A3U8</accession>
<keyword evidence="1" id="KW-0732">Signal</keyword>
<keyword evidence="3" id="KW-1185">Reference proteome</keyword>
<feature type="signal peptide" evidence="1">
    <location>
        <begin position="1"/>
        <end position="24"/>
    </location>
</feature>
<evidence type="ECO:0000256" key="1">
    <source>
        <dbReference type="SAM" id="SignalP"/>
    </source>
</evidence>
<dbReference type="InParanoid" id="A0A152A3U8"/>
<evidence type="ECO:0008006" key="4">
    <source>
        <dbReference type="Google" id="ProtNLM"/>
    </source>
</evidence>
<feature type="chain" id="PRO_5007593500" description="Transmembrane protein" evidence="1">
    <location>
        <begin position="25"/>
        <end position="107"/>
    </location>
</feature>
<comment type="caution">
    <text evidence="2">The sequence shown here is derived from an EMBL/GenBank/DDBJ whole genome shotgun (WGS) entry which is preliminary data.</text>
</comment>
<name>A0A152A3U8_TIELA</name>
<evidence type="ECO:0000313" key="3">
    <source>
        <dbReference type="Proteomes" id="UP000076078"/>
    </source>
</evidence>